<dbReference type="InterPro" id="IPR011990">
    <property type="entry name" value="TPR-like_helical_dom_sf"/>
</dbReference>
<organism evidence="2 3">
    <name type="scientific">Psychroflexus salis</name>
    <dbReference type="NCBI Taxonomy" id="1526574"/>
    <lineage>
        <taxon>Bacteria</taxon>
        <taxon>Pseudomonadati</taxon>
        <taxon>Bacteroidota</taxon>
        <taxon>Flavobacteriia</taxon>
        <taxon>Flavobacteriales</taxon>
        <taxon>Flavobacteriaceae</taxon>
        <taxon>Psychroflexus</taxon>
    </lineage>
</organism>
<reference evidence="2 3" key="1">
    <citation type="journal article" date="2014" name="Int. J. Syst. Evol. Microbiol.">
        <title>Complete genome sequence of Corynebacterium casei LMG S-19264T (=DSM 44701T), isolated from a smear-ripened cheese.</title>
        <authorList>
            <consortium name="US DOE Joint Genome Institute (JGI-PGF)"/>
            <person name="Walter F."/>
            <person name="Albersmeier A."/>
            <person name="Kalinowski J."/>
            <person name="Ruckert C."/>
        </authorList>
    </citation>
    <scope>NUCLEOTIDE SEQUENCE [LARGE SCALE GENOMIC DNA]</scope>
    <source>
        <strain evidence="2 3">CGMCC 1.12925</strain>
    </source>
</reference>
<dbReference type="PANTHER" id="PTHR12558:SF13">
    <property type="entry name" value="CELL DIVISION CYCLE PROTEIN 27 HOMOLOG"/>
    <property type="match status" value="1"/>
</dbReference>
<evidence type="ECO:0000256" key="1">
    <source>
        <dbReference type="PROSITE-ProRule" id="PRU00339"/>
    </source>
</evidence>
<accession>A0A916ZM42</accession>
<proteinExistence type="predicted"/>
<dbReference type="SMART" id="SM00028">
    <property type="entry name" value="TPR"/>
    <property type="match status" value="3"/>
</dbReference>
<keyword evidence="1" id="KW-0802">TPR repeat</keyword>
<evidence type="ECO:0000313" key="3">
    <source>
        <dbReference type="Proteomes" id="UP000599688"/>
    </source>
</evidence>
<dbReference type="PROSITE" id="PS50005">
    <property type="entry name" value="TPR"/>
    <property type="match status" value="1"/>
</dbReference>
<keyword evidence="3" id="KW-1185">Reference proteome</keyword>
<dbReference type="Pfam" id="PF13432">
    <property type="entry name" value="TPR_16"/>
    <property type="match status" value="1"/>
</dbReference>
<dbReference type="PANTHER" id="PTHR12558">
    <property type="entry name" value="CELL DIVISION CYCLE 16,23,27"/>
    <property type="match status" value="1"/>
</dbReference>
<dbReference type="Gene3D" id="1.25.40.10">
    <property type="entry name" value="Tetratricopeptide repeat domain"/>
    <property type="match status" value="1"/>
</dbReference>
<dbReference type="Proteomes" id="UP000599688">
    <property type="component" value="Unassembled WGS sequence"/>
</dbReference>
<dbReference type="EMBL" id="BMGL01000002">
    <property type="protein sequence ID" value="GGE04426.1"/>
    <property type="molecule type" value="Genomic_DNA"/>
</dbReference>
<dbReference type="Pfam" id="PF13176">
    <property type="entry name" value="TPR_7"/>
    <property type="match status" value="1"/>
</dbReference>
<evidence type="ECO:0008006" key="4">
    <source>
        <dbReference type="Google" id="ProtNLM"/>
    </source>
</evidence>
<gene>
    <name evidence="2" type="ORF">GCM10010831_02490</name>
</gene>
<feature type="repeat" description="TPR" evidence="1">
    <location>
        <begin position="271"/>
        <end position="304"/>
    </location>
</feature>
<dbReference type="AlphaFoldDB" id="A0A916ZM42"/>
<comment type="caution">
    <text evidence="2">The sequence shown here is derived from an EMBL/GenBank/DDBJ whole genome shotgun (WGS) entry which is preliminary data.</text>
</comment>
<evidence type="ECO:0000313" key="2">
    <source>
        <dbReference type="EMBL" id="GGE04426.1"/>
    </source>
</evidence>
<name>A0A916ZM42_9FLAO</name>
<sequence length="367" mass="42004">MSTAQTKSLDSLMAAGEFAKVIQIANASTKNLNKKETFLVAKAYLGVGNAKKASEVYQKNLSEGDALQHYYSYGKLLLQQNNAQQADSIFNYLRTENPKNAEYAYRSALAKQKLGSEDFKKTLYQAYDLQKDHLLVVYELAKEELKQKNYAVANRIASQGLWSNPENASLLSIQGQALYARGKWEESIASFLKLKKISDVPLFVEKRLAKAYVKLRAYAEALKHYEIYIQRDPTDYTILEDAAEVATFCGEIDKAQVYISQAFALKDVSRARQYYIFATVFLQKEDYERAIGMFTQCIKEDPNHEKATYGLANAKDRFYADDQKILDAYQLYMDNFPKGNYYNLADYRVKELRKEIFMTGNTSTKKD</sequence>
<protein>
    <recommendedName>
        <fullName evidence="4">Tetratricopeptide repeat-containing protein</fullName>
    </recommendedName>
</protein>
<dbReference type="InterPro" id="IPR019734">
    <property type="entry name" value="TPR_rpt"/>
</dbReference>
<dbReference type="SUPFAM" id="SSF48452">
    <property type="entry name" value="TPR-like"/>
    <property type="match status" value="2"/>
</dbReference>